<accession>A0A562ZS34</accession>
<gene>
    <name evidence="5" type="ORF">FN976_12275</name>
</gene>
<sequence length="179" mass="20246">MRLASLIPPLLAALFVAPAAADWQPDAYYLQGGWSRHHAASATVGAVWDADWRHSVWGLQASVQGEVFLSAWRAEDFSKGHQWFYQAGLLPVLRLRPAEGRSPWFLEGGIGLSYTNRPYITPIKQFSTKFNFYDIVGLGYSFDGGRQEIGLRYVHISNADIRKPNPGEDFVLLRYARRF</sequence>
<proteinExistence type="inferred from homology"/>
<evidence type="ECO:0000313" key="5">
    <source>
        <dbReference type="EMBL" id="TWO71181.1"/>
    </source>
</evidence>
<feature type="active site" description="Charge relay system" evidence="2">
    <location>
        <position position="157"/>
    </location>
</feature>
<keyword evidence="4" id="KW-0732">Signal</keyword>
<dbReference type="Gene3D" id="2.40.160.20">
    <property type="match status" value="1"/>
</dbReference>
<evidence type="ECO:0000313" key="6">
    <source>
        <dbReference type="Proteomes" id="UP000318199"/>
    </source>
</evidence>
<comment type="caution">
    <text evidence="5">The sequence shown here is derived from an EMBL/GenBank/DDBJ whole genome shotgun (WGS) entry which is preliminary data.</text>
</comment>
<protein>
    <recommendedName>
        <fullName evidence="1">Lipid A deacylase</fullName>
        <ecNumber evidence="1">3.1.1.77</ecNumber>
    </recommendedName>
    <alternativeName>
        <fullName evidence="1">LPS 3-O-deacylase</fullName>
    </alternativeName>
    <alternativeName>
        <fullName evidence="1">Outer membrane enzyme</fullName>
    </alternativeName>
</protein>
<keyword evidence="1" id="KW-0472">Membrane</keyword>
<evidence type="ECO:0000256" key="4">
    <source>
        <dbReference type="SAM" id="SignalP"/>
    </source>
</evidence>
<dbReference type="Pfam" id="PF09411">
    <property type="entry name" value="PagL"/>
    <property type="match status" value="1"/>
</dbReference>
<dbReference type="InterPro" id="IPR018550">
    <property type="entry name" value="Lipid-A_deacylase-rel"/>
</dbReference>
<evidence type="ECO:0000256" key="1">
    <source>
        <dbReference type="PIRNR" id="PIRNR029681"/>
    </source>
</evidence>
<dbReference type="AlphaFoldDB" id="A0A562ZS34"/>
<keyword evidence="1" id="KW-0998">Cell outer membrane</keyword>
<dbReference type="PIRSF" id="PIRSF029681">
    <property type="entry name" value="PagL"/>
    <property type="match status" value="1"/>
</dbReference>
<comment type="function">
    <text evidence="1">Has lipid A 3-O-deacylase activity. Hydrolyzes the ester bond at the 3 position of lipid A, a bioactive component of lipopolysaccharide (LPS), thereby releasing the primary fatty acyl moiety.</text>
</comment>
<comment type="subunit">
    <text evidence="1">Homodimer.</text>
</comment>
<feature type="signal peptide" evidence="4">
    <location>
        <begin position="1"/>
        <end position="21"/>
    </location>
</feature>
<dbReference type="EMBL" id="VOBQ01000009">
    <property type="protein sequence ID" value="TWO71181.1"/>
    <property type="molecule type" value="Genomic_DNA"/>
</dbReference>
<feature type="chain" id="PRO_5021951487" description="Lipid A deacylase" evidence="4">
    <location>
        <begin position="22"/>
        <end position="179"/>
    </location>
</feature>
<dbReference type="Proteomes" id="UP000318199">
    <property type="component" value="Unassembled WGS sequence"/>
</dbReference>
<dbReference type="OrthoDB" id="5297282at2"/>
<feature type="active site" description="Charge relay system" evidence="2">
    <location>
        <position position="169"/>
    </location>
</feature>
<name>A0A562ZS34_9BURK</name>
<dbReference type="EC" id="3.1.1.77" evidence="1"/>
<keyword evidence="6" id="KW-1185">Reference proteome</keyword>
<comment type="subcellular location">
    <subcellularLocation>
        <location evidence="1">Cell outer membrane</location>
        <topology evidence="1">Multi-pass membrane protein</topology>
    </subcellularLocation>
</comment>
<dbReference type="GO" id="GO:0050528">
    <property type="term" value="F:acyloxyacyl hydrolase activity"/>
    <property type="evidence" value="ECO:0007669"/>
    <property type="project" value="UniProtKB-EC"/>
</dbReference>
<comment type="similarity">
    <text evidence="1">Belongs to the PagL family.</text>
</comment>
<evidence type="ECO:0000256" key="3">
    <source>
        <dbReference type="PIRSR" id="PIRSR029681-2"/>
    </source>
</evidence>
<dbReference type="InterPro" id="IPR011250">
    <property type="entry name" value="OMP/PagP_B-barrel"/>
</dbReference>
<keyword evidence="1 5" id="KW-0378">Hydrolase</keyword>
<dbReference type="SUPFAM" id="SSF56925">
    <property type="entry name" value="OMPA-like"/>
    <property type="match status" value="1"/>
</dbReference>
<reference evidence="5 6" key="1">
    <citation type="submission" date="2019-07" db="EMBL/GenBank/DDBJ databases">
        <title>Caenimonas sedimenti sp. nov., isolated from activated sludge.</title>
        <authorList>
            <person name="Xu J."/>
        </authorList>
    </citation>
    <scope>NUCLEOTIDE SEQUENCE [LARGE SCALE GENOMIC DNA]</scope>
    <source>
        <strain evidence="5 6">HX-9-20</strain>
    </source>
</reference>
<evidence type="ECO:0000256" key="2">
    <source>
        <dbReference type="PIRSR" id="PIRSR029681-1"/>
    </source>
</evidence>
<comment type="catalytic activity">
    <reaction evidence="1">
        <text>a 3-(acyloxy)acyl derivative of bacterial toxin + H2O = a 3-hydroxyacyl derivative of bacterial toxin + a fatty acid + H(+)</text>
        <dbReference type="Rhea" id="RHEA:12032"/>
        <dbReference type="ChEBI" id="CHEBI:15377"/>
        <dbReference type="ChEBI" id="CHEBI:15378"/>
        <dbReference type="ChEBI" id="CHEBI:28868"/>
        <dbReference type="ChEBI" id="CHEBI:136853"/>
        <dbReference type="ChEBI" id="CHEBI:140675"/>
        <dbReference type="EC" id="3.1.1.77"/>
    </reaction>
</comment>
<organism evidence="5 6">
    <name type="scientific">Caenimonas sedimenti</name>
    <dbReference type="NCBI Taxonomy" id="2596921"/>
    <lineage>
        <taxon>Bacteria</taxon>
        <taxon>Pseudomonadati</taxon>
        <taxon>Pseudomonadota</taxon>
        <taxon>Betaproteobacteria</taxon>
        <taxon>Burkholderiales</taxon>
        <taxon>Comamonadaceae</taxon>
        <taxon>Caenimonas</taxon>
    </lineage>
</organism>
<dbReference type="GO" id="GO:0009279">
    <property type="term" value="C:cell outer membrane"/>
    <property type="evidence" value="ECO:0007669"/>
    <property type="project" value="UniProtKB-SubCell"/>
</dbReference>
<feature type="site" description="Critical for activity" evidence="3">
    <location>
        <position position="158"/>
    </location>
</feature>
<feature type="active site" description="Charge relay system" evidence="2">
    <location>
        <position position="155"/>
    </location>
</feature>